<evidence type="ECO:0000256" key="1">
    <source>
        <dbReference type="SAM" id="SignalP"/>
    </source>
</evidence>
<dbReference type="RefSeq" id="WP_119600725.1">
    <property type="nucleotide sequence ID" value="NZ_QXQA01000010.1"/>
</dbReference>
<sequence>MKKLFFAMVPVLLLTACAEATTTITNSPAPLYAVTASPIHTALSDASNTIVAEGPLTLSRNDLFQLTKKQEYLSVVLKNGTYFEDWSPGPLMGRNWEGEFEIQLSNENGEVKSAVELNGYFNGEMVFNSFFDIDFDDYNGDGNIDFTIGQYASSNGGIFKLFTLDQSGRIAELPIKGHHELFVSGTGRYSTKLAKNKFGFSSTYYDNSIGKDVIQSFVWNGKEFVSESEFGQPTDSEYDLSNLKLPLPKGWDLSKGDRFSLAITDENGVNLGSIVTYPYADDFDFRLYKPNHSEITNEETIDTPIGNGKLYTLDADNGTAASGLTGTHDVYFAVIPIEDRIVYVLEFSKHDKEAASKMQFIGLLNGLQLKK</sequence>
<dbReference type="EMBL" id="QXQA01000010">
    <property type="protein sequence ID" value="RIX51432.1"/>
    <property type="molecule type" value="Genomic_DNA"/>
</dbReference>
<comment type="caution">
    <text evidence="2">The sequence shown here is derived from an EMBL/GenBank/DDBJ whole genome shotgun (WGS) entry which is preliminary data.</text>
</comment>
<reference evidence="2 3" key="1">
    <citation type="submission" date="2018-09" db="EMBL/GenBank/DDBJ databases">
        <title>Paenibacillus aracenensis nov. sp. isolated from a cave in southern Spain.</title>
        <authorList>
            <person name="Jurado V."/>
            <person name="Gutierrez-Patricio S."/>
            <person name="Gonzalez-Pimentel J.L."/>
            <person name="Miller A.Z."/>
            <person name="Laiz L."/>
            <person name="Saiz-Jimenez C."/>
        </authorList>
    </citation>
    <scope>NUCLEOTIDE SEQUENCE [LARGE SCALE GENOMIC DNA]</scope>
    <source>
        <strain evidence="2 3">DSM 22867</strain>
    </source>
</reference>
<accession>A0A3A1UW67</accession>
<dbReference type="OrthoDB" id="2591395at2"/>
<proteinExistence type="predicted"/>
<dbReference type="Proteomes" id="UP000266482">
    <property type="component" value="Unassembled WGS sequence"/>
</dbReference>
<name>A0A3A1UW67_9BACL</name>
<keyword evidence="1" id="KW-0732">Signal</keyword>
<organism evidence="2 3">
    <name type="scientific">Paenibacillus nanensis</name>
    <dbReference type="NCBI Taxonomy" id="393251"/>
    <lineage>
        <taxon>Bacteria</taxon>
        <taxon>Bacillati</taxon>
        <taxon>Bacillota</taxon>
        <taxon>Bacilli</taxon>
        <taxon>Bacillales</taxon>
        <taxon>Paenibacillaceae</taxon>
        <taxon>Paenibacillus</taxon>
    </lineage>
</organism>
<evidence type="ECO:0000313" key="2">
    <source>
        <dbReference type="EMBL" id="RIX51432.1"/>
    </source>
</evidence>
<dbReference type="PROSITE" id="PS51257">
    <property type="entry name" value="PROKAR_LIPOPROTEIN"/>
    <property type="match status" value="1"/>
</dbReference>
<dbReference type="AlphaFoldDB" id="A0A3A1UW67"/>
<feature type="chain" id="PRO_5038785510" description="VCBS repeat-containing protein" evidence="1">
    <location>
        <begin position="21"/>
        <end position="371"/>
    </location>
</feature>
<protein>
    <recommendedName>
        <fullName evidence="4">VCBS repeat-containing protein</fullName>
    </recommendedName>
</protein>
<feature type="signal peptide" evidence="1">
    <location>
        <begin position="1"/>
        <end position="20"/>
    </location>
</feature>
<gene>
    <name evidence="2" type="ORF">D3P08_16065</name>
</gene>
<keyword evidence="3" id="KW-1185">Reference proteome</keyword>
<evidence type="ECO:0008006" key="4">
    <source>
        <dbReference type="Google" id="ProtNLM"/>
    </source>
</evidence>
<evidence type="ECO:0000313" key="3">
    <source>
        <dbReference type="Proteomes" id="UP000266482"/>
    </source>
</evidence>